<dbReference type="SUPFAM" id="SSF46626">
    <property type="entry name" value="Cytochrome c"/>
    <property type="match status" value="1"/>
</dbReference>
<proteinExistence type="predicted"/>
<evidence type="ECO:0000256" key="1">
    <source>
        <dbReference type="ARBA" id="ARBA00022617"/>
    </source>
</evidence>
<reference evidence="7 8" key="2">
    <citation type="submission" date="2024-01" db="EMBL/GenBank/DDBJ databases">
        <authorList>
            <person name="Xie X."/>
        </authorList>
    </citation>
    <scope>NUCLEOTIDE SEQUENCE [LARGE SCALE GENOMIC DNA]</scope>
    <source>
        <strain evidence="7">SCUT-1</strain>
    </source>
</reference>
<gene>
    <name evidence="7" type="primary">soxX</name>
    <name evidence="7" type="ORF">VSS37_13670</name>
</gene>
<reference evidence="8" key="1">
    <citation type="submission" date="2023-07" db="EMBL/GenBank/DDBJ databases">
        <title>The carbon used by Thiothrix.</title>
        <authorList>
            <person name="Chen L."/>
        </authorList>
    </citation>
    <scope>NUCLEOTIDE SEQUENCE [LARGE SCALE GENOMIC DNA]</scope>
</reference>
<dbReference type="InterPro" id="IPR030999">
    <property type="entry name" value="Thiosulf_SoxX"/>
</dbReference>
<sequence length="179" mass="19601">MFRETWDKAFYGDDSVREEVTMRKLFRILIMSSAVSALVLNAGFPSAYAADDAKKEDKKTSATDDAKKEDKKTSAADDTKDAKKEDKQMTPAEEGKAIAFDRRLGNCLACHMIAGGDMPGDIGPPLVSMAARYPDKAKLSAQIHDPRVANPNTIMPPFAPMGILTDEQIDKVVEFISTL</sequence>
<dbReference type="InterPro" id="IPR009056">
    <property type="entry name" value="Cyt_c-like_dom"/>
</dbReference>
<protein>
    <submittedName>
        <fullName evidence="7">Sulfur oxidation c-type cytochrome SoxX</fullName>
    </submittedName>
</protein>
<evidence type="ECO:0000313" key="7">
    <source>
        <dbReference type="EMBL" id="MEB4592037.1"/>
    </source>
</evidence>
<dbReference type="RefSeq" id="WP_324696095.1">
    <property type="nucleotide sequence ID" value="NZ_JAYMYJ010000120.1"/>
</dbReference>
<evidence type="ECO:0000259" key="6">
    <source>
        <dbReference type="PROSITE" id="PS51007"/>
    </source>
</evidence>
<evidence type="ECO:0000313" key="8">
    <source>
        <dbReference type="Proteomes" id="UP001308005"/>
    </source>
</evidence>
<organism evidence="7 8">
    <name type="scientific">Candidatus Thiothrix phosphatis</name>
    <dbReference type="NCBI Taxonomy" id="3112415"/>
    <lineage>
        <taxon>Bacteria</taxon>
        <taxon>Pseudomonadati</taxon>
        <taxon>Pseudomonadota</taxon>
        <taxon>Gammaproteobacteria</taxon>
        <taxon>Thiotrichales</taxon>
        <taxon>Thiotrichaceae</taxon>
        <taxon>Thiothrix</taxon>
    </lineage>
</organism>
<keyword evidence="2 4" id="KW-0479">Metal-binding</keyword>
<dbReference type="EMBL" id="JAYMYJ010000120">
    <property type="protein sequence ID" value="MEB4592037.1"/>
    <property type="molecule type" value="Genomic_DNA"/>
</dbReference>
<evidence type="ECO:0000256" key="3">
    <source>
        <dbReference type="ARBA" id="ARBA00023004"/>
    </source>
</evidence>
<evidence type="ECO:0000256" key="4">
    <source>
        <dbReference type="PROSITE-ProRule" id="PRU00433"/>
    </source>
</evidence>
<keyword evidence="1 4" id="KW-0349">Heme</keyword>
<dbReference type="NCBIfam" id="TIGR04485">
    <property type="entry name" value="thiosulf_SoxX"/>
    <property type="match status" value="1"/>
</dbReference>
<feature type="region of interest" description="Disordered" evidence="5">
    <location>
        <begin position="51"/>
        <end position="94"/>
    </location>
</feature>
<accession>A0ABU6CZQ4</accession>
<feature type="domain" description="Cytochrome c" evidence="6">
    <location>
        <begin position="90"/>
        <end position="179"/>
    </location>
</feature>
<dbReference type="InterPro" id="IPR036909">
    <property type="entry name" value="Cyt_c-like_dom_sf"/>
</dbReference>
<dbReference type="PROSITE" id="PS51007">
    <property type="entry name" value="CYTC"/>
    <property type="match status" value="1"/>
</dbReference>
<dbReference type="Gene3D" id="1.10.760.10">
    <property type="entry name" value="Cytochrome c-like domain"/>
    <property type="match status" value="1"/>
</dbReference>
<name>A0ABU6CZQ4_9GAMM</name>
<dbReference type="Proteomes" id="UP001308005">
    <property type="component" value="Unassembled WGS sequence"/>
</dbReference>
<evidence type="ECO:0000256" key="5">
    <source>
        <dbReference type="SAM" id="MobiDB-lite"/>
    </source>
</evidence>
<evidence type="ECO:0000256" key="2">
    <source>
        <dbReference type="ARBA" id="ARBA00022723"/>
    </source>
</evidence>
<keyword evidence="8" id="KW-1185">Reference proteome</keyword>
<dbReference type="Pfam" id="PF00034">
    <property type="entry name" value="Cytochrom_C"/>
    <property type="match status" value="1"/>
</dbReference>
<keyword evidence="3 4" id="KW-0408">Iron</keyword>
<comment type="caution">
    <text evidence="7">The sequence shown here is derived from an EMBL/GenBank/DDBJ whole genome shotgun (WGS) entry which is preliminary data.</text>
</comment>